<dbReference type="AlphaFoldDB" id="A0A2P2QVX4"/>
<dbReference type="EMBL" id="GGEC01090678">
    <property type="protein sequence ID" value="MBX71162.1"/>
    <property type="molecule type" value="Transcribed_RNA"/>
</dbReference>
<sequence length="65" mass="7141">MVIIQCLSKLNQLSKLGLGTCKVHRLTLLPHSDCPLFLDSLFHLDQPADSCLCLSILSASQLLMC</sequence>
<accession>A0A2P2QVX4</accession>
<organism evidence="1">
    <name type="scientific">Rhizophora mucronata</name>
    <name type="common">Asiatic mangrove</name>
    <dbReference type="NCBI Taxonomy" id="61149"/>
    <lineage>
        <taxon>Eukaryota</taxon>
        <taxon>Viridiplantae</taxon>
        <taxon>Streptophyta</taxon>
        <taxon>Embryophyta</taxon>
        <taxon>Tracheophyta</taxon>
        <taxon>Spermatophyta</taxon>
        <taxon>Magnoliopsida</taxon>
        <taxon>eudicotyledons</taxon>
        <taxon>Gunneridae</taxon>
        <taxon>Pentapetalae</taxon>
        <taxon>rosids</taxon>
        <taxon>fabids</taxon>
        <taxon>Malpighiales</taxon>
        <taxon>Rhizophoraceae</taxon>
        <taxon>Rhizophora</taxon>
    </lineage>
</organism>
<evidence type="ECO:0000313" key="1">
    <source>
        <dbReference type="EMBL" id="MBX71162.1"/>
    </source>
</evidence>
<protein>
    <submittedName>
        <fullName evidence="1">Uncharacterized protein</fullName>
    </submittedName>
</protein>
<proteinExistence type="predicted"/>
<name>A0A2P2QVX4_RHIMU</name>
<reference evidence="1" key="1">
    <citation type="submission" date="2018-02" db="EMBL/GenBank/DDBJ databases">
        <title>Rhizophora mucronata_Transcriptome.</title>
        <authorList>
            <person name="Meera S.P."/>
            <person name="Sreeshan A."/>
            <person name="Augustine A."/>
        </authorList>
    </citation>
    <scope>NUCLEOTIDE SEQUENCE</scope>
    <source>
        <tissue evidence="1">Leaf</tissue>
    </source>
</reference>